<accession>A0ABU3AGE7</accession>
<evidence type="ECO:0000313" key="2">
    <source>
        <dbReference type="Proteomes" id="UP001180724"/>
    </source>
</evidence>
<organism evidence="1 2">
    <name type="scientific">Streptomyces lancefieldiae</name>
    <dbReference type="NCBI Taxonomy" id="3075520"/>
    <lineage>
        <taxon>Bacteria</taxon>
        <taxon>Bacillati</taxon>
        <taxon>Actinomycetota</taxon>
        <taxon>Actinomycetes</taxon>
        <taxon>Kitasatosporales</taxon>
        <taxon>Streptomycetaceae</taxon>
        <taxon>Streptomyces</taxon>
    </lineage>
</organism>
<comment type="caution">
    <text evidence="1">The sequence shown here is derived from an EMBL/GenBank/DDBJ whole genome shotgun (WGS) entry which is preliminary data.</text>
</comment>
<proteinExistence type="predicted"/>
<gene>
    <name evidence="1" type="ORF">RM812_01210</name>
</gene>
<protein>
    <submittedName>
        <fullName evidence="1">Uncharacterized protein</fullName>
    </submittedName>
</protein>
<keyword evidence="2" id="KW-1185">Reference proteome</keyword>
<evidence type="ECO:0000313" key="1">
    <source>
        <dbReference type="EMBL" id="MDT0608870.1"/>
    </source>
</evidence>
<sequence>MPRWLIQFPGSQGRDDFRIDDDLNLTFSGDWAVFTDQHGPSYALPAGLGVIIERVDVPLDPVHQEPAPQKD</sequence>
<reference evidence="1" key="1">
    <citation type="submission" date="2024-05" db="EMBL/GenBank/DDBJ databases">
        <title>30 novel species of actinomycetes from the DSMZ collection.</title>
        <authorList>
            <person name="Nouioui I."/>
        </authorList>
    </citation>
    <scope>NUCLEOTIDE SEQUENCE</scope>
    <source>
        <strain evidence="1">DSM 40712</strain>
    </source>
</reference>
<dbReference type="RefSeq" id="WP_311570459.1">
    <property type="nucleotide sequence ID" value="NZ_JAVRFH010000001.1"/>
</dbReference>
<dbReference type="EMBL" id="JAVRFH010000001">
    <property type="protein sequence ID" value="MDT0608870.1"/>
    <property type="molecule type" value="Genomic_DNA"/>
</dbReference>
<name>A0ABU3AGE7_9ACTN</name>
<dbReference type="Proteomes" id="UP001180724">
    <property type="component" value="Unassembled WGS sequence"/>
</dbReference>